<reference evidence="2 3" key="1">
    <citation type="journal article" date="2016" name="Nat. Commun.">
        <title>Thousands of microbial genomes shed light on interconnected biogeochemical processes in an aquifer system.</title>
        <authorList>
            <person name="Anantharaman K."/>
            <person name="Brown C.T."/>
            <person name="Hug L.A."/>
            <person name="Sharon I."/>
            <person name="Castelle C.J."/>
            <person name="Probst A.J."/>
            <person name="Thomas B.C."/>
            <person name="Singh A."/>
            <person name="Wilkins M.J."/>
            <person name="Karaoz U."/>
            <person name="Brodie E.L."/>
            <person name="Williams K.H."/>
            <person name="Hubbard S.S."/>
            <person name="Banfield J.F."/>
        </authorList>
    </citation>
    <scope>NUCLEOTIDE SEQUENCE [LARGE SCALE GENOMIC DNA]</scope>
</reference>
<protein>
    <submittedName>
        <fullName evidence="2">Uncharacterized protein</fullName>
    </submittedName>
</protein>
<keyword evidence="1" id="KW-1133">Transmembrane helix</keyword>
<name>A0A1F7GDV9_9BACT</name>
<comment type="caution">
    <text evidence="2">The sequence shown here is derived from an EMBL/GenBank/DDBJ whole genome shotgun (WGS) entry which is preliminary data.</text>
</comment>
<keyword evidence="1" id="KW-0812">Transmembrane</keyword>
<dbReference type="InterPro" id="IPR043716">
    <property type="entry name" value="DUF5657"/>
</dbReference>
<feature type="transmembrane region" description="Helical" evidence="1">
    <location>
        <begin position="23"/>
        <end position="44"/>
    </location>
</feature>
<dbReference type="Pfam" id="PF18901">
    <property type="entry name" value="DUF5657"/>
    <property type="match status" value="1"/>
</dbReference>
<organism evidence="2 3">
    <name type="scientific">Candidatus Roizmanbacteria bacterium RIFCSPHIGHO2_01_FULL_39_12b</name>
    <dbReference type="NCBI Taxonomy" id="1802030"/>
    <lineage>
        <taxon>Bacteria</taxon>
        <taxon>Candidatus Roizmaniibacteriota</taxon>
    </lineage>
</organism>
<evidence type="ECO:0000313" key="2">
    <source>
        <dbReference type="EMBL" id="OGK17067.1"/>
    </source>
</evidence>
<feature type="transmembrane region" description="Helical" evidence="1">
    <location>
        <begin position="56"/>
        <end position="78"/>
    </location>
</feature>
<evidence type="ECO:0000313" key="3">
    <source>
        <dbReference type="Proteomes" id="UP000178372"/>
    </source>
</evidence>
<dbReference type="AlphaFoldDB" id="A0A1F7GDV9"/>
<keyword evidence="1" id="KW-0472">Membrane</keyword>
<evidence type="ECO:0000256" key="1">
    <source>
        <dbReference type="SAM" id="Phobius"/>
    </source>
</evidence>
<accession>A0A1F7GDV9</accession>
<dbReference type="EMBL" id="MFZF01000006">
    <property type="protein sequence ID" value="OGK17067.1"/>
    <property type="molecule type" value="Genomic_DNA"/>
</dbReference>
<sequence length="80" mass="9076">MEIIDRVFEFIQSGNLFVFFTKLFGIVLGGLYLFFTLVMVQQVITLKKVVEVHDRGILLLLSQIQFVAAIGILLYAVVIL</sequence>
<dbReference type="Proteomes" id="UP000178372">
    <property type="component" value="Unassembled WGS sequence"/>
</dbReference>
<gene>
    <name evidence="2" type="ORF">A2690_04810</name>
</gene>
<proteinExistence type="predicted"/>